<dbReference type="InterPro" id="IPR001660">
    <property type="entry name" value="SAM"/>
</dbReference>
<dbReference type="PANTHER" id="PTHR10627:SF69">
    <property type="entry name" value="PROTEIN BICAUDAL C"/>
    <property type="match status" value="1"/>
</dbReference>
<feature type="compositionally biased region" description="Low complexity" evidence="2">
    <location>
        <begin position="174"/>
        <end position="185"/>
    </location>
</feature>
<proteinExistence type="predicted"/>
<dbReference type="EMBL" id="HBIB01020913">
    <property type="protein sequence ID" value="CAE0251320.1"/>
    <property type="molecule type" value="Transcribed_RNA"/>
</dbReference>
<feature type="domain" description="SAM" evidence="3">
    <location>
        <begin position="57"/>
        <end position="112"/>
    </location>
</feature>
<feature type="region of interest" description="Disordered" evidence="2">
    <location>
        <begin position="148"/>
        <end position="208"/>
    </location>
</feature>
<dbReference type="EMBL" id="HBIB01020917">
    <property type="protein sequence ID" value="CAE0251323.1"/>
    <property type="molecule type" value="Transcribed_RNA"/>
</dbReference>
<dbReference type="SUPFAM" id="SSF47769">
    <property type="entry name" value="SAM/Pointed domain"/>
    <property type="match status" value="1"/>
</dbReference>
<evidence type="ECO:0000256" key="1">
    <source>
        <dbReference type="ARBA" id="ARBA00022737"/>
    </source>
</evidence>
<protein>
    <recommendedName>
        <fullName evidence="3">SAM domain-containing protein</fullName>
    </recommendedName>
</protein>
<keyword evidence="1" id="KW-0677">Repeat</keyword>
<dbReference type="PANTHER" id="PTHR10627">
    <property type="entry name" value="SCP160"/>
    <property type="match status" value="1"/>
</dbReference>
<feature type="region of interest" description="Disordered" evidence="2">
    <location>
        <begin position="25"/>
        <end position="47"/>
    </location>
</feature>
<sequence>MCVISSLLRTQAFCVSAVQKEEKEIVGKEEEVKEKEKEKEKEALQGGNEVESEKVFNLADWLAGLSLQKYAEVFEENEATDWDTISELTADDLKEMGVKAVAARRKILNAIHGKPALDDIMAESHDGQAAEVAKLEEKRRDVLEMEAAAKVEEASSSEEETEKEEGQNEKEIQVVGSAAAAPVAVKVDDGEEEDEQWDTFFQQRAAKQ</sequence>
<reference evidence="5" key="1">
    <citation type="submission" date="2021-01" db="EMBL/GenBank/DDBJ databases">
        <authorList>
            <person name="Corre E."/>
            <person name="Pelletier E."/>
            <person name="Niang G."/>
            <person name="Scheremetjew M."/>
            <person name="Finn R."/>
            <person name="Kale V."/>
            <person name="Holt S."/>
            <person name="Cochrane G."/>
            <person name="Meng A."/>
            <person name="Brown T."/>
            <person name="Cohen L."/>
        </authorList>
    </citation>
    <scope>NUCLEOTIDE SEQUENCE</scope>
    <source>
        <strain evidence="5">NIES-2562</strain>
    </source>
</reference>
<accession>A0A7S3DAP3</accession>
<feature type="compositionally biased region" description="Basic and acidic residues" evidence="2">
    <location>
        <begin position="25"/>
        <end position="43"/>
    </location>
</feature>
<dbReference type="PROSITE" id="PS50105">
    <property type="entry name" value="SAM_DOMAIN"/>
    <property type="match status" value="1"/>
</dbReference>
<name>A0A7S3DAP3_9EUKA</name>
<dbReference type="InterPro" id="IPR013761">
    <property type="entry name" value="SAM/pointed_sf"/>
</dbReference>
<evidence type="ECO:0000256" key="2">
    <source>
        <dbReference type="SAM" id="MobiDB-lite"/>
    </source>
</evidence>
<organism evidence="5">
    <name type="scientific">Palpitomonas bilix</name>
    <dbReference type="NCBI Taxonomy" id="652834"/>
    <lineage>
        <taxon>Eukaryota</taxon>
        <taxon>Eukaryota incertae sedis</taxon>
    </lineage>
</organism>
<dbReference type="AlphaFoldDB" id="A0A7S3DAP3"/>
<dbReference type="Gene3D" id="1.10.150.50">
    <property type="entry name" value="Transcription Factor, Ets-1"/>
    <property type="match status" value="1"/>
</dbReference>
<dbReference type="Pfam" id="PF00536">
    <property type="entry name" value="SAM_1"/>
    <property type="match status" value="1"/>
</dbReference>
<gene>
    <name evidence="4" type="ORF">PBIL07802_LOCUS13529</name>
    <name evidence="5" type="ORF">PBIL07802_LOCUS13532</name>
</gene>
<dbReference type="SMART" id="SM00454">
    <property type="entry name" value="SAM"/>
    <property type="match status" value="1"/>
</dbReference>
<evidence type="ECO:0000313" key="5">
    <source>
        <dbReference type="EMBL" id="CAE0251323.1"/>
    </source>
</evidence>
<evidence type="ECO:0000259" key="3">
    <source>
        <dbReference type="PROSITE" id="PS50105"/>
    </source>
</evidence>
<evidence type="ECO:0000313" key="4">
    <source>
        <dbReference type="EMBL" id="CAE0251320.1"/>
    </source>
</evidence>
<dbReference type="CDD" id="cd09487">
    <property type="entry name" value="SAM_superfamily"/>
    <property type="match status" value="1"/>
</dbReference>